<name>A0A1J1HRZ4_9DIPT</name>
<keyword evidence="2" id="KW-1185">Reference proteome</keyword>
<evidence type="ECO:0000313" key="2">
    <source>
        <dbReference type="Proteomes" id="UP000183832"/>
    </source>
</evidence>
<dbReference type="AlphaFoldDB" id="A0A1J1HRZ4"/>
<gene>
    <name evidence="1" type="ORF">CLUMA_CG004513</name>
</gene>
<dbReference type="EMBL" id="CVRI01000020">
    <property type="protein sequence ID" value="CRK90823.1"/>
    <property type="molecule type" value="Genomic_DNA"/>
</dbReference>
<accession>A0A1J1HRZ4</accession>
<evidence type="ECO:0000313" key="1">
    <source>
        <dbReference type="EMBL" id="CRK90823.1"/>
    </source>
</evidence>
<sequence length="82" mass="9367">MSIVVQVLVLGMTHNCFQKFHTSVKIFGNEFAKPPKRVISDFLRLQASGMSHHGFQKFIFLMKSLKYQQINSSSSSITEMID</sequence>
<proteinExistence type="predicted"/>
<reference evidence="1 2" key="1">
    <citation type="submission" date="2015-04" db="EMBL/GenBank/DDBJ databases">
        <authorList>
            <person name="Syromyatnikov M.Y."/>
            <person name="Popov V.N."/>
        </authorList>
    </citation>
    <scope>NUCLEOTIDE SEQUENCE [LARGE SCALE GENOMIC DNA]</scope>
</reference>
<dbReference type="Proteomes" id="UP000183832">
    <property type="component" value="Unassembled WGS sequence"/>
</dbReference>
<organism evidence="1 2">
    <name type="scientific">Clunio marinus</name>
    <dbReference type="NCBI Taxonomy" id="568069"/>
    <lineage>
        <taxon>Eukaryota</taxon>
        <taxon>Metazoa</taxon>
        <taxon>Ecdysozoa</taxon>
        <taxon>Arthropoda</taxon>
        <taxon>Hexapoda</taxon>
        <taxon>Insecta</taxon>
        <taxon>Pterygota</taxon>
        <taxon>Neoptera</taxon>
        <taxon>Endopterygota</taxon>
        <taxon>Diptera</taxon>
        <taxon>Nematocera</taxon>
        <taxon>Chironomoidea</taxon>
        <taxon>Chironomidae</taxon>
        <taxon>Clunio</taxon>
    </lineage>
</organism>
<protein>
    <submittedName>
        <fullName evidence="1">CLUMA_CG004513, isoform A</fullName>
    </submittedName>
</protein>